<evidence type="ECO:0000313" key="3">
    <source>
        <dbReference type="Proteomes" id="UP000263742"/>
    </source>
</evidence>
<feature type="compositionally biased region" description="Polar residues" evidence="1">
    <location>
        <begin position="22"/>
        <end position="35"/>
    </location>
</feature>
<evidence type="ECO:0000313" key="2">
    <source>
        <dbReference type="EMBL" id="AXG66614.1"/>
    </source>
</evidence>
<gene>
    <name evidence="2" type="ORF">JA13_211</name>
</gene>
<dbReference type="EMBL" id="MH460460">
    <property type="protein sequence ID" value="AXG66614.1"/>
    <property type="molecule type" value="Genomic_DNA"/>
</dbReference>
<evidence type="ECO:0000256" key="1">
    <source>
        <dbReference type="SAM" id="MobiDB-lite"/>
    </source>
</evidence>
<sequence length="133" mass="14363">MNVLISLSATTQDKGRTALDSPESTTTHADLSEYSSLEKRLRQHEEEKQKTKVAEKVAPKKTVKSKKGDGEESKEDDSEGFGDDTNDFGSDDGDESDDSGGGKGKSKDSEDEESGDSDDESGDSDEDFADDEE</sequence>
<proteinExistence type="predicted"/>
<feature type="compositionally biased region" description="Polar residues" evidence="1">
    <location>
        <begin position="1"/>
        <end position="12"/>
    </location>
</feature>
<feature type="compositionally biased region" description="Basic and acidic residues" evidence="1">
    <location>
        <begin position="36"/>
        <end position="58"/>
    </location>
</feature>
<organism evidence="2 3">
    <name type="scientific">Dickeya phage vB_DsoM_JA13</name>
    <dbReference type="NCBI Taxonomy" id="2283030"/>
    <lineage>
        <taxon>Viruses</taxon>
        <taxon>Duplodnaviria</taxon>
        <taxon>Heunggongvirae</taxon>
        <taxon>Uroviricota</taxon>
        <taxon>Caudoviricetes</taxon>
        <taxon>Salmondvirus</taxon>
        <taxon>Salmondvirus JA11</taxon>
    </lineage>
</organism>
<name>A0A384ZWK5_9CAUD</name>
<feature type="compositionally biased region" description="Acidic residues" evidence="1">
    <location>
        <begin position="72"/>
        <end position="98"/>
    </location>
</feature>
<feature type="region of interest" description="Disordered" evidence="1">
    <location>
        <begin position="1"/>
        <end position="133"/>
    </location>
</feature>
<protein>
    <submittedName>
        <fullName evidence="2">Uncharacterized protein</fullName>
    </submittedName>
</protein>
<dbReference type="Proteomes" id="UP000263742">
    <property type="component" value="Segment"/>
</dbReference>
<accession>A0A384ZWK5</accession>
<reference evidence="2 3" key="1">
    <citation type="journal article" date="2018" name="Front. Microbiol.">
        <title>Jumbo Bacteriophages Are Represented Within an Increasing Diversity of Environmental Viruses Infecting the Emerging Phytopathogen, Dickeya solani.</title>
        <authorList>
            <person name="Day A.W."/>
            <person name="Ahn J."/>
            <person name="Salmond G.P.C."/>
        </authorList>
    </citation>
    <scope>NUCLEOTIDE SEQUENCE [LARGE SCALE GENOMIC DNA]</scope>
</reference>
<feature type="compositionally biased region" description="Acidic residues" evidence="1">
    <location>
        <begin position="109"/>
        <end position="133"/>
    </location>
</feature>